<dbReference type="EMBL" id="JAIFTL010000055">
    <property type="protein sequence ID" value="KAG9324842.1"/>
    <property type="molecule type" value="Genomic_DNA"/>
</dbReference>
<evidence type="ECO:0000313" key="5">
    <source>
        <dbReference type="EMBL" id="KAG9324842.1"/>
    </source>
</evidence>
<evidence type="ECO:0000259" key="4">
    <source>
        <dbReference type="SMART" id="SM00429"/>
    </source>
</evidence>
<dbReference type="InterPro" id="IPR057962">
    <property type="entry name" value="SPT23_MGA2_DBD"/>
</dbReference>
<dbReference type="SMART" id="SM00429">
    <property type="entry name" value="IPT"/>
    <property type="match status" value="1"/>
</dbReference>
<dbReference type="Gene3D" id="2.60.40.10">
    <property type="entry name" value="Immunoglobulins"/>
    <property type="match status" value="1"/>
</dbReference>
<dbReference type="Gene3D" id="1.25.40.20">
    <property type="entry name" value="Ankyrin repeat-containing domain"/>
    <property type="match status" value="1"/>
</dbReference>
<evidence type="ECO:0000256" key="3">
    <source>
        <dbReference type="SAM" id="Phobius"/>
    </source>
</evidence>
<dbReference type="Pfam" id="PF12796">
    <property type="entry name" value="Ank_2"/>
    <property type="match status" value="1"/>
</dbReference>
<accession>A0A9P8A5R6</accession>
<proteinExistence type="predicted"/>
<dbReference type="PROSITE" id="PS50297">
    <property type="entry name" value="ANK_REP_REGION"/>
    <property type="match status" value="1"/>
</dbReference>
<dbReference type="InterPro" id="IPR002110">
    <property type="entry name" value="Ankyrin_rpt"/>
</dbReference>
<keyword evidence="3" id="KW-0472">Membrane</keyword>
<dbReference type="SUPFAM" id="SSF48403">
    <property type="entry name" value="Ankyrin repeat"/>
    <property type="match status" value="1"/>
</dbReference>
<feature type="repeat" description="ANK" evidence="1">
    <location>
        <begin position="770"/>
        <end position="802"/>
    </location>
</feature>
<organism evidence="5 6">
    <name type="scientific">Mortierella alpina</name>
    <name type="common">Oleaginous fungus</name>
    <name type="synonym">Mortierella renispora</name>
    <dbReference type="NCBI Taxonomy" id="64518"/>
    <lineage>
        <taxon>Eukaryota</taxon>
        <taxon>Fungi</taxon>
        <taxon>Fungi incertae sedis</taxon>
        <taxon>Mucoromycota</taxon>
        <taxon>Mortierellomycotina</taxon>
        <taxon>Mortierellomycetes</taxon>
        <taxon>Mortierellales</taxon>
        <taxon>Mortierellaceae</taxon>
        <taxon>Mortierella</taxon>
    </lineage>
</organism>
<name>A0A9P8A5R6_MORAP</name>
<dbReference type="Pfam" id="PF25603">
    <property type="entry name" value="SPT23_MGA2_DBD"/>
    <property type="match status" value="1"/>
</dbReference>
<keyword evidence="1" id="KW-0040">ANK repeat</keyword>
<protein>
    <recommendedName>
        <fullName evidence="4">IPT/TIG domain-containing protein</fullName>
    </recommendedName>
</protein>
<dbReference type="PROSITE" id="PS50088">
    <property type="entry name" value="ANK_REPEAT"/>
    <property type="match status" value="1"/>
</dbReference>
<feature type="compositionally biased region" description="Low complexity" evidence="2">
    <location>
        <begin position="420"/>
        <end position="431"/>
    </location>
</feature>
<feature type="compositionally biased region" description="Basic and acidic residues" evidence="2">
    <location>
        <begin position="209"/>
        <end position="218"/>
    </location>
</feature>
<evidence type="ECO:0000256" key="1">
    <source>
        <dbReference type="PROSITE-ProRule" id="PRU00023"/>
    </source>
</evidence>
<dbReference type="InterPro" id="IPR036770">
    <property type="entry name" value="Ankyrin_rpt-contain_sf"/>
</dbReference>
<evidence type="ECO:0000313" key="6">
    <source>
        <dbReference type="Proteomes" id="UP000717515"/>
    </source>
</evidence>
<sequence length="1306" mass="142310">MMSQNGLRVNITGIPLQGAKSRVETQIKLGIQLVNQQNERVGAWTHIKLPEYMVAKEKNKRINAKNVAPEVYDALNNGTCLNLEASVVCQSDQSKVIQTCTGCVLRERKRAQRKKSLGKKKTTAAGPITQLDEDDPEQIALEQRKILLFNCTEIAEFNSGELILPTRITCYCRHHSEKQGFCIQFMLRDYANNIVAVGMSPPIMITDDHKASKVKKPEQGATGTQRKTTTSKKPAEGASKVITLTPPSSPTTPGDEVESEVDMGTGQDDDDEEEEESEESEMDTASSNASPSPLQATMDINHYNPNNMSIVDLISQFSQGDDARQVPSPSSPMTPGDRMSQACQTTPAPEYPPTSFEGQQQFQSMNSFIYASNNDRMVPEQLVDIPISLATPSSTTMDQLRDHVSQQHQLQQEHERQQHQHQQQQLQQQHLQFQQLQQQALFPDSFNNPAAVTPAPIGRRTSTSGGVGPVRRRRAPAAANPLTSSATQPAMSAPMTTNPLAATASMISPSPLPSLLGLSSSLAMVPPGFILPRMTRLIPNSGPCFGGIEITVLGANFYAGLTAMFDSTPALPTQFWSPNTLICILPPRIQPGTTVVTFKEHPSITLPQTGDSSELMLFTYVDESDKALMELALQVVGLKMTGRLEDARNIALRIVGSQVANGQQQQGQQQGQGQGQQQNTMSYANLVRDLILSFGDQETNSEFQAGLEDRILTLLTVLSELPEGGQDVLNLARRDTGHRLLHFGAMKGFERLVEVLVSHADIEVDALDMNGYSALHYACWRGEAGSAGLLVGKGADVMLRSVHGVGCLDLAGMNPPTKAAELVQALKTSNSWVDAGAQEADGYESAQEAEGDSEVDEELEALDALEDGEDSGVWLEHFATESDVLEEEDESEDSFDATSLVGSEIEDLPWLDKGEWIGEEVSDSSQWSGSDAGKNENECEKEECSQITDSKPNVADIVQAPSSPSLIPMATSLPQDPKDAQAAEMGTNWLQKTLFQLQSSSPAFDFEFFKALNQILPEKGNFLMNMPSMPTSIQAFNANIGTYMPYNFSGKHEMATTDEAAQPVSEKQAYVHQRSGSIGEPILDEKAISHELWTLHSGPDNCLMNNNVTTTPTSAVASAPEEAPSRYLNVYHEPFSATSVLQQPVNSYALPAQDSTYNPLTLTTAPLPNTHGGATVTSPLSKVRRFYPPMGSEPQQPSPASDVGESSVVRGGRRIITEIVNHGAVVGGAAVAERAVEAVGENRHIQELRARYHQKMKRLKKDKMLFLFWVPVLLVMLALTIIRIASTFDVARQWTGGLMNLAGIQV</sequence>
<feature type="compositionally biased region" description="Polar residues" evidence="2">
    <location>
        <begin position="221"/>
        <end position="232"/>
    </location>
</feature>
<dbReference type="SMART" id="SM00248">
    <property type="entry name" value="ANK"/>
    <property type="match status" value="3"/>
</dbReference>
<dbReference type="Pfam" id="PF01833">
    <property type="entry name" value="TIG"/>
    <property type="match status" value="1"/>
</dbReference>
<feature type="region of interest" description="Disordered" evidence="2">
    <location>
        <begin position="445"/>
        <end position="493"/>
    </location>
</feature>
<feature type="domain" description="IPT/TIG" evidence="4">
    <location>
        <begin position="531"/>
        <end position="621"/>
    </location>
</feature>
<reference evidence="5" key="1">
    <citation type="submission" date="2021-07" db="EMBL/GenBank/DDBJ databases">
        <title>Draft genome of Mortierella alpina, strain LL118, isolated from an aspen leaf litter sample.</title>
        <authorList>
            <person name="Yang S."/>
            <person name="Vinatzer B.A."/>
        </authorList>
    </citation>
    <scope>NUCLEOTIDE SEQUENCE</scope>
    <source>
        <strain evidence="5">LL118</strain>
    </source>
</reference>
<feature type="compositionally biased region" description="Polar residues" evidence="2">
    <location>
        <begin position="481"/>
        <end position="493"/>
    </location>
</feature>
<keyword evidence="3" id="KW-0812">Transmembrane</keyword>
<dbReference type="InterPro" id="IPR013783">
    <property type="entry name" value="Ig-like_fold"/>
</dbReference>
<dbReference type="InterPro" id="IPR014756">
    <property type="entry name" value="Ig_E-set"/>
</dbReference>
<dbReference type="SUPFAM" id="SSF81296">
    <property type="entry name" value="E set domains"/>
    <property type="match status" value="1"/>
</dbReference>
<feature type="transmembrane region" description="Helical" evidence="3">
    <location>
        <begin position="1264"/>
        <end position="1285"/>
    </location>
</feature>
<comment type="caution">
    <text evidence="5">The sequence shown here is derived from an EMBL/GenBank/DDBJ whole genome shotgun (WGS) entry which is preliminary data.</text>
</comment>
<keyword evidence="3" id="KW-1133">Transmembrane helix</keyword>
<dbReference type="Proteomes" id="UP000717515">
    <property type="component" value="Unassembled WGS sequence"/>
</dbReference>
<feature type="compositionally biased region" description="Basic and acidic residues" evidence="2">
    <location>
        <begin position="399"/>
        <end position="418"/>
    </location>
</feature>
<dbReference type="CDD" id="cd00102">
    <property type="entry name" value="IPT"/>
    <property type="match status" value="1"/>
</dbReference>
<feature type="region of interest" description="Disordered" evidence="2">
    <location>
        <begin position="319"/>
        <end position="355"/>
    </location>
</feature>
<feature type="compositionally biased region" description="Acidic residues" evidence="2">
    <location>
        <begin position="255"/>
        <end position="282"/>
    </location>
</feature>
<dbReference type="InterPro" id="IPR002909">
    <property type="entry name" value="IPT_dom"/>
</dbReference>
<feature type="region of interest" description="Disordered" evidence="2">
    <location>
        <begin position="209"/>
        <end position="300"/>
    </location>
</feature>
<feature type="compositionally biased region" description="Polar residues" evidence="2">
    <location>
        <begin position="283"/>
        <end position="295"/>
    </location>
</feature>
<feature type="region of interest" description="Disordered" evidence="2">
    <location>
        <begin position="396"/>
        <end position="431"/>
    </location>
</feature>
<evidence type="ECO:0000256" key="2">
    <source>
        <dbReference type="SAM" id="MobiDB-lite"/>
    </source>
</evidence>
<gene>
    <name evidence="5" type="ORF">KVV02_001587</name>
</gene>